<reference evidence="1" key="1">
    <citation type="submission" date="2020-10" db="EMBL/GenBank/DDBJ databases">
        <title>Paenihalocynthiibacter styelae gen. nov., sp. nov., isolated from stalked sea squirt Styela clava.</title>
        <authorList>
            <person name="Kim Y.-O."/>
            <person name="Yoon J.-H."/>
        </authorList>
    </citation>
    <scope>NUCLEOTIDE SEQUENCE</scope>
    <source>
        <strain evidence="1">MYP1-1</strain>
    </source>
</reference>
<organism evidence="1 2">
    <name type="scientific">Halocynthiibacter styelae</name>
    <dbReference type="NCBI Taxonomy" id="2761955"/>
    <lineage>
        <taxon>Bacteria</taxon>
        <taxon>Pseudomonadati</taxon>
        <taxon>Pseudomonadota</taxon>
        <taxon>Alphaproteobacteria</taxon>
        <taxon>Rhodobacterales</taxon>
        <taxon>Paracoccaceae</taxon>
        <taxon>Halocynthiibacter</taxon>
    </lineage>
</organism>
<name>A0A8J7IPJ2_9RHOB</name>
<evidence type="ECO:0000313" key="1">
    <source>
        <dbReference type="EMBL" id="MBI1494716.1"/>
    </source>
</evidence>
<comment type="caution">
    <text evidence="1">The sequence shown here is derived from an EMBL/GenBank/DDBJ whole genome shotgun (WGS) entry which is preliminary data.</text>
</comment>
<dbReference type="Gene3D" id="3.90.550.10">
    <property type="entry name" value="Spore Coat Polysaccharide Biosynthesis Protein SpsA, Chain A"/>
    <property type="match status" value="1"/>
</dbReference>
<dbReference type="PANTHER" id="PTHR21485">
    <property type="entry name" value="HAD SUPERFAMILY MEMBERS CMAS AND KDSC"/>
    <property type="match status" value="1"/>
</dbReference>
<sequence>MTTICTICARGGSKGVPRKNVRELCGKPLIAYTIEQALACDQIDDVYVSTDDDEIAQVARDYGARVPFKRPAVLATSEAGKLEVIIHLIEQIEASGVRVDRVIDLDPTSPLRLQSDIDAAIDLLSEDTDAVITGYVAEKNPYFNMVEAKEDGNIRLVKTLEGGVFSRQAAPAVYSMNASIYVWHRATLAGGLWAGRTRIHKMPHERSVDIDSEIDFKLVQLLMNETRNKDTDHG</sequence>
<keyword evidence="1" id="KW-0548">Nucleotidyltransferase</keyword>
<dbReference type="InterPro" id="IPR050793">
    <property type="entry name" value="CMP-NeuNAc_synthase"/>
</dbReference>
<protein>
    <submittedName>
        <fullName evidence="1">Acylneuraminate cytidylyltransferase family protein</fullName>
    </submittedName>
</protein>
<dbReference type="PANTHER" id="PTHR21485:SF6">
    <property type="entry name" value="N-ACYLNEURAMINATE CYTIDYLYLTRANSFERASE-RELATED"/>
    <property type="match status" value="1"/>
</dbReference>
<dbReference type="GO" id="GO:0008781">
    <property type="term" value="F:N-acylneuraminate cytidylyltransferase activity"/>
    <property type="evidence" value="ECO:0007669"/>
    <property type="project" value="TreeGrafter"/>
</dbReference>
<dbReference type="Proteomes" id="UP000640583">
    <property type="component" value="Unassembled WGS sequence"/>
</dbReference>
<gene>
    <name evidence="1" type="ORF">H1D41_13805</name>
</gene>
<dbReference type="EMBL" id="JADCKQ010000011">
    <property type="protein sequence ID" value="MBI1494716.1"/>
    <property type="molecule type" value="Genomic_DNA"/>
</dbReference>
<dbReference type="Pfam" id="PF02348">
    <property type="entry name" value="CTP_transf_3"/>
    <property type="match status" value="1"/>
</dbReference>
<evidence type="ECO:0000313" key="2">
    <source>
        <dbReference type="Proteomes" id="UP000640583"/>
    </source>
</evidence>
<dbReference type="RefSeq" id="WP_228849467.1">
    <property type="nucleotide sequence ID" value="NZ_JADCKQ010000011.1"/>
</dbReference>
<keyword evidence="1" id="KW-0808">Transferase</keyword>
<dbReference type="InterPro" id="IPR003329">
    <property type="entry name" value="Cytidylyl_trans"/>
</dbReference>
<accession>A0A8J7IPJ2</accession>
<dbReference type="AlphaFoldDB" id="A0A8J7IPJ2"/>
<dbReference type="InterPro" id="IPR029044">
    <property type="entry name" value="Nucleotide-diphossugar_trans"/>
</dbReference>
<proteinExistence type="predicted"/>
<dbReference type="CDD" id="cd02513">
    <property type="entry name" value="CMP-NeuAc_Synthase"/>
    <property type="match status" value="1"/>
</dbReference>
<keyword evidence="2" id="KW-1185">Reference proteome</keyword>
<dbReference type="SUPFAM" id="SSF53448">
    <property type="entry name" value="Nucleotide-diphospho-sugar transferases"/>
    <property type="match status" value="1"/>
</dbReference>